<dbReference type="SUPFAM" id="SSF144232">
    <property type="entry name" value="HIT/MYND zinc finger-like"/>
    <property type="match status" value="1"/>
</dbReference>
<keyword evidence="2 4" id="KW-0863">Zinc-finger</keyword>
<evidence type="ECO:0000259" key="5">
    <source>
        <dbReference type="PROSITE" id="PS50865"/>
    </source>
</evidence>
<reference evidence="6 7" key="1">
    <citation type="journal article" date="2012" name="Genome Biol.">
        <title>Genome and low-iron response of an oceanic diatom adapted to chronic iron limitation.</title>
        <authorList>
            <person name="Lommer M."/>
            <person name="Specht M."/>
            <person name="Roy A.S."/>
            <person name="Kraemer L."/>
            <person name="Andreson R."/>
            <person name="Gutowska M.A."/>
            <person name="Wolf J."/>
            <person name="Bergner S.V."/>
            <person name="Schilhabel M.B."/>
            <person name="Klostermeier U.C."/>
            <person name="Beiko R.G."/>
            <person name="Rosenstiel P."/>
            <person name="Hippler M."/>
            <person name="Laroche J."/>
        </authorList>
    </citation>
    <scope>NUCLEOTIDE SEQUENCE [LARGE SCALE GENOMIC DNA]</scope>
    <source>
        <strain evidence="6 7">CCMP1005</strain>
    </source>
</reference>
<dbReference type="OrthoDB" id="2384430at2759"/>
<dbReference type="EMBL" id="AGNL01045958">
    <property type="protein sequence ID" value="EJK48360.1"/>
    <property type="molecule type" value="Genomic_DNA"/>
</dbReference>
<dbReference type="InterPro" id="IPR011990">
    <property type="entry name" value="TPR-like_helical_dom_sf"/>
</dbReference>
<keyword evidence="7" id="KW-1185">Reference proteome</keyword>
<name>K0R6C0_THAOC</name>
<dbReference type="SMART" id="SM00671">
    <property type="entry name" value="SEL1"/>
    <property type="match status" value="2"/>
</dbReference>
<sequence>MSYFHVEVCAHCGKESNESVKLKNCTACRLVKYCSVDCQRAHRKKHKKACKKRVAELKDERLYSQGQERPERDFCPICTLPIPLPMEDHSIFKVCCMKRVCRGCEVAACKKGMFDCAFCRTPRHESDESANVARAINLWNEAVELGSIDAHFNLGHVYLKGKGVAPDEARAIQHWESAAMRGHVEARANLGALGYNKGNDERAVRHHLIAAKLGDKTSLDNIKDMFMEGVATKTQYTEALKGYQESVDEMKSPERDEAKKSW</sequence>
<dbReference type="InterPro" id="IPR006597">
    <property type="entry name" value="Sel1-like"/>
</dbReference>
<dbReference type="Pfam" id="PF01753">
    <property type="entry name" value="zf-MYND"/>
    <property type="match status" value="1"/>
</dbReference>
<dbReference type="InterPro" id="IPR002893">
    <property type="entry name" value="Znf_MYND"/>
</dbReference>
<accession>K0R6C0</accession>
<dbReference type="SUPFAM" id="SSF81901">
    <property type="entry name" value="HCP-like"/>
    <property type="match status" value="1"/>
</dbReference>
<keyword evidence="3" id="KW-0862">Zinc</keyword>
<dbReference type="Gene3D" id="1.25.40.10">
    <property type="entry name" value="Tetratricopeptide repeat domain"/>
    <property type="match status" value="1"/>
</dbReference>
<evidence type="ECO:0000256" key="1">
    <source>
        <dbReference type="ARBA" id="ARBA00022723"/>
    </source>
</evidence>
<dbReference type="Gene3D" id="6.10.140.2220">
    <property type="match status" value="1"/>
</dbReference>
<dbReference type="AlphaFoldDB" id="K0R6C0"/>
<dbReference type="Pfam" id="PF08238">
    <property type="entry name" value="Sel1"/>
    <property type="match status" value="2"/>
</dbReference>
<dbReference type="Proteomes" id="UP000266841">
    <property type="component" value="Unassembled WGS sequence"/>
</dbReference>
<keyword evidence="1" id="KW-0479">Metal-binding</keyword>
<dbReference type="InterPro" id="IPR052748">
    <property type="entry name" value="ISR_Activator"/>
</dbReference>
<dbReference type="PANTHER" id="PTHR45011">
    <property type="entry name" value="DAP3-BINDING CELL DEATH ENHANCER 1"/>
    <property type="match status" value="1"/>
</dbReference>
<evidence type="ECO:0000256" key="3">
    <source>
        <dbReference type="ARBA" id="ARBA00022833"/>
    </source>
</evidence>
<feature type="domain" description="MYND-type" evidence="5">
    <location>
        <begin position="9"/>
        <end position="50"/>
    </location>
</feature>
<proteinExistence type="predicted"/>
<organism evidence="6 7">
    <name type="scientific">Thalassiosira oceanica</name>
    <name type="common">Marine diatom</name>
    <dbReference type="NCBI Taxonomy" id="159749"/>
    <lineage>
        <taxon>Eukaryota</taxon>
        <taxon>Sar</taxon>
        <taxon>Stramenopiles</taxon>
        <taxon>Ochrophyta</taxon>
        <taxon>Bacillariophyta</taxon>
        <taxon>Coscinodiscophyceae</taxon>
        <taxon>Thalassiosirophycidae</taxon>
        <taxon>Thalassiosirales</taxon>
        <taxon>Thalassiosiraceae</taxon>
        <taxon>Thalassiosira</taxon>
    </lineage>
</organism>
<dbReference type="GO" id="GO:0008270">
    <property type="term" value="F:zinc ion binding"/>
    <property type="evidence" value="ECO:0007669"/>
    <property type="project" value="UniProtKB-KW"/>
</dbReference>
<protein>
    <recommendedName>
        <fullName evidence="5">MYND-type domain-containing protein</fullName>
    </recommendedName>
</protein>
<dbReference type="PANTHER" id="PTHR45011:SF1">
    <property type="entry name" value="DAP3-BINDING CELL DEATH ENHANCER 1"/>
    <property type="match status" value="1"/>
</dbReference>
<dbReference type="PROSITE" id="PS50865">
    <property type="entry name" value="ZF_MYND_2"/>
    <property type="match status" value="1"/>
</dbReference>
<evidence type="ECO:0000313" key="6">
    <source>
        <dbReference type="EMBL" id="EJK48360.1"/>
    </source>
</evidence>
<evidence type="ECO:0000256" key="4">
    <source>
        <dbReference type="PROSITE-ProRule" id="PRU00134"/>
    </source>
</evidence>
<gene>
    <name evidence="6" type="ORF">THAOC_32855</name>
</gene>
<comment type="caution">
    <text evidence="6">The sequence shown here is derived from an EMBL/GenBank/DDBJ whole genome shotgun (WGS) entry which is preliminary data.</text>
</comment>
<evidence type="ECO:0000256" key="2">
    <source>
        <dbReference type="ARBA" id="ARBA00022771"/>
    </source>
</evidence>
<evidence type="ECO:0000313" key="7">
    <source>
        <dbReference type="Proteomes" id="UP000266841"/>
    </source>
</evidence>